<evidence type="ECO:0000259" key="4">
    <source>
        <dbReference type="Pfam" id="PF17748"/>
    </source>
</evidence>
<dbReference type="SUPFAM" id="SSF69322">
    <property type="entry name" value="Tricorn protease domain 2"/>
    <property type="match status" value="1"/>
</dbReference>
<dbReference type="Pfam" id="PF17747">
    <property type="entry name" value="VID27_PH"/>
    <property type="match status" value="1"/>
</dbReference>
<dbReference type="OrthoDB" id="10251113at2759"/>
<evidence type="ECO:0000259" key="2">
    <source>
        <dbReference type="Pfam" id="PF08553"/>
    </source>
</evidence>
<dbReference type="InParanoid" id="G8JUP2"/>
<feature type="region of interest" description="Disordered" evidence="1">
    <location>
        <begin position="808"/>
        <end position="831"/>
    </location>
</feature>
<dbReference type="InterPro" id="IPR040458">
    <property type="entry name" value="Vid27"/>
</dbReference>
<dbReference type="KEGG" id="erc:Ecym_6451"/>
<feature type="domain" description="Vid27 PH-like" evidence="3">
    <location>
        <begin position="268"/>
        <end position="369"/>
    </location>
</feature>
<sequence length="831" mass="94746">MNIIKKFMESGSKQDLVSIPAGQLFLIRSRQSPKSSSECLYNDATLAIRESGRYAYELVVRKFIEEELTSPFSGDNDDDDDELSVLSGQSKEDEWVFKLDATLHLHKQWNSSGDLTIAWRNTKGDKGEKFKFVVNSEISFGDIEQFLQYVYRCEYETKYQRPCNSASEQDLKQFDFSYLATDDATILFSDDDDVGDDDEVELREPEFLTSRFTNLSLKSSTRNSSDEEGADDLDDLESFVDALDEVSELVEEMPSPPTNGPHGIKRYVQYGDLFVYDPIVGEYAPQESGVKVAIIKLSEYEYRLYIEGKELMLETEFSVNMYPILDPNTGTFTFNYSYETVLLSYLIKFKTSALFNHFRVHWTIALWESLNRQPWSNLSEVQQQFVLNAAIQESENSPKFIQEDRYREDFYETLSENKPNTELDEDAYESETDSGRSVTASSFNDIDDYDEDKLEREYRESTSLSGNKSLTIGFRNDRSYVVRGNKIGVFKTNPDEDLEFVTSINNVSNLDGEILFPEKTMLYTEDRAMIIQDEKEKDKLYKMDLERGKIVDEWSANKQNIMNYAPVKKFDQLTNEQTFLGISTDSIFRMDPRISGKNKLVTADAKQYHTNNKFCSISSTESGLVAVGSEKGEIRLYNKINSRACTLIPALGQPIKHLCASADGKWLLATCQSNLLLIDTEIKTGNNAGILGYNKGFSRDNMPNMYVLRLEPATAMYMQQQSGQPINFTKATFNVSLNAKEHTISTSTGPFAMVWNLKDILSGKKTPYIVRKYDSNIMEEGFTFGSDKNIVVALKDDVSMAKKRSFRAPSKKLLVQSSSKKPKDNNTSHKK</sequence>
<evidence type="ECO:0008006" key="7">
    <source>
        <dbReference type="Google" id="ProtNLM"/>
    </source>
</evidence>
<dbReference type="InterPro" id="IPR040768">
    <property type="entry name" value="Vid27_PH"/>
</dbReference>
<feature type="compositionally biased region" description="Basic and acidic residues" evidence="1">
    <location>
        <begin position="821"/>
        <end position="831"/>
    </location>
</feature>
<dbReference type="GO" id="GO:0005634">
    <property type="term" value="C:nucleus"/>
    <property type="evidence" value="ECO:0007669"/>
    <property type="project" value="TreeGrafter"/>
</dbReference>
<dbReference type="Gene3D" id="2.130.10.10">
    <property type="entry name" value="YVTN repeat-like/Quinoprotein amine dehydrogenase"/>
    <property type="match status" value="1"/>
</dbReference>
<dbReference type="EMBL" id="CP002502">
    <property type="protein sequence ID" value="AET40822.1"/>
    <property type="molecule type" value="Genomic_DNA"/>
</dbReference>
<dbReference type="PANTHER" id="PTHR31913">
    <property type="entry name" value="VACUOLAR IMPORT AND DEGRADATION PROTEIN 27"/>
    <property type="match status" value="1"/>
</dbReference>
<evidence type="ECO:0000256" key="1">
    <source>
        <dbReference type="SAM" id="MobiDB-lite"/>
    </source>
</evidence>
<dbReference type="OMA" id="RLNETKW"/>
<proteinExistence type="predicted"/>
<dbReference type="Proteomes" id="UP000006790">
    <property type="component" value="Chromosome 6"/>
</dbReference>
<feature type="domain" description="Vacuolar import/degradation Vid27 C-terminal" evidence="2">
    <location>
        <begin position="466"/>
        <end position="818"/>
    </location>
</feature>
<dbReference type="eggNOG" id="KOG2395">
    <property type="taxonomic scope" value="Eukaryota"/>
</dbReference>
<protein>
    <recommendedName>
        <fullName evidence="7">Vacuolar import/degradation Vid27 C-terminal domain-containing protein</fullName>
    </recommendedName>
</protein>
<dbReference type="Pfam" id="PF17748">
    <property type="entry name" value="VID27_N"/>
    <property type="match status" value="1"/>
</dbReference>
<dbReference type="InterPro" id="IPR040979">
    <property type="entry name" value="Vid27_N"/>
</dbReference>
<name>G8JUP2_ERECY</name>
<dbReference type="AlphaFoldDB" id="G8JUP2"/>
<feature type="compositionally biased region" description="Polar residues" evidence="1">
    <location>
        <begin position="435"/>
        <end position="444"/>
    </location>
</feature>
<keyword evidence="6" id="KW-1185">Reference proteome</keyword>
<dbReference type="RefSeq" id="XP_003647639.1">
    <property type="nucleotide sequence ID" value="XM_003647591.1"/>
</dbReference>
<organism evidence="5 6">
    <name type="scientific">Eremothecium cymbalariae (strain CBS 270.75 / DBVPG 7215 / KCTC 17166 / NRRL Y-17582)</name>
    <name type="common">Yeast</name>
    <dbReference type="NCBI Taxonomy" id="931890"/>
    <lineage>
        <taxon>Eukaryota</taxon>
        <taxon>Fungi</taxon>
        <taxon>Dikarya</taxon>
        <taxon>Ascomycota</taxon>
        <taxon>Saccharomycotina</taxon>
        <taxon>Saccharomycetes</taxon>
        <taxon>Saccharomycetales</taxon>
        <taxon>Saccharomycetaceae</taxon>
        <taxon>Eremothecium</taxon>
    </lineage>
</organism>
<feature type="domain" description="Vid27 N-terminal" evidence="4">
    <location>
        <begin position="1"/>
        <end position="175"/>
    </location>
</feature>
<evidence type="ECO:0000313" key="5">
    <source>
        <dbReference type="EMBL" id="AET40822.1"/>
    </source>
</evidence>
<evidence type="ECO:0000259" key="3">
    <source>
        <dbReference type="Pfam" id="PF17747"/>
    </source>
</evidence>
<accession>G8JUP2</accession>
<dbReference type="InterPro" id="IPR013863">
    <property type="entry name" value="VID27_C"/>
</dbReference>
<feature type="compositionally biased region" description="Acidic residues" evidence="1">
    <location>
        <begin position="422"/>
        <end position="432"/>
    </location>
</feature>
<gene>
    <name evidence="5" type="ordered locus">Ecym_6451</name>
</gene>
<dbReference type="PANTHER" id="PTHR31913:SF0">
    <property type="entry name" value="VACUOLAR IMPORT AND DEGRADATION PROTEIN 27"/>
    <property type="match status" value="1"/>
</dbReference>
<dbReference type="HOGENOM" id="CLU_007002_0_0_1"/>
<dbReference type="GeneID" id="11472362"/>
<dbReference type="FunCoup" id="G8JUP2">
    <property type="interactions" value="61"/>
</dbReference>
<feature type="region of interest" description="Disordered" evidence="1">
    <location>
        <begin position="414"/>
        <end position="444"/>
    </location>
</feature>
<reference evidence="6" key="1">
    <citation type="journal article" date="2012" name="G3 (Bethesda)">
        <title>Pichia sorbitophila, an interspecies yeast hybrid reveals early steps of genome resolution following polyploidization.</title>
        <authorList>
            <person name="Leh Louis V."/>
            <person name="Despons L."/>
            <person name="Friedrich A."/>
            <person name="Martin T."/>
            <person name="Durrens P."/>
            <person name="Casaregola S."/>
            <person name="Neuveglise C."/>
            <person name="Fairhead C."/>
            <person name="Marck C."/>
            <person name="Cruz J.A."/>
            <person name="Straub M.L."/>
            <person name="Kugler V."/>
            <person name="Sacerdot C."/>
            <person name="Uzunov Z."/>
            <person name="Thierry A."/>
            <person name="Weiss S."/>
            <person name="Bleykasten C."/>
            <person name="De Montigny J."/>
            <person name="Jacques N."/>
            <person name="Jung P."/>
            <person name="Lemaire M."/>
            <person name="Mallet S."/>
            <person name="Morel G."/>
            <person name="Richard G.F."/>
            <person name="Sarkar A."/>
            <person name="Savel G."/>
            <person name="Schacherer J."/>
            <person name="Seret M.L."/>
            <person name="Talla E."/>
            <person name="Samson G."/>
            <person name="Jubin C."/>
            <person name="Poulain J."/>
            <person name="Vacherie B."/>
            <person name="Barbe V."/>
            <person name="Pelletier E."/>
            <person name="Sherman D.J."/>
            <person name="Westhof E."/>
            <person name="Weissenbach J."/>
            <person name="Baret P.V."/>
            <person name="Wincker P."/>
            <person name="Gaillardin C."/>
            <person name="Dujon B."/>
            <person name="Souciet J.L."/>
        </authorList>
    </citation>
    <scope>NUCLEOTIDE SEQUENCE [LARGE SCALE GENOMIC DNA]</scope>
    <source>
        <strain evidence="6">CBS 270.75 / DBVPG 7215 / KCTC 17166 / NRRL Y-17582</strain>
    </source>
</reference>
<dbReference type="GO" id="GO:0005737">
    <property type="term" value="C:cytoplasm"/>
    <property type="evidence" value="ECO:0007669"/>
    <property type="project" value="TreeGrafter"/>
</dbReference>
<dbReference type="InterPro" id="IPR015943">
    <property type="entry name" value="WD40/YVTN_repeat-like_dom_sf"/>
</dbReference>
<dbReference type="Pfam" id="PF08553">
    <property type="entry name" value="VID27"/>
    <property type="match status" value="1"/>
</dbReference>
<evidence type="ECO:0000313" key="6">
    <source>
        <dbReference type="Proteomes" id="UP000006790"/>
    </source>
</evidence>